<evidence type="ECO:0000313" key="3">
    <source>
        <dbReference type="EMBL" id="KQB85007.1"/>
    </source>
</evidence>
<keyword evidence="2 3" id="KW-0808">Transferase</keyword>
<accession>A0A0Q1DXM4</accession>
<dbReference type="InterPro" id="IPR019845">
    <property type="entry name" value="Squalene/phytoene_synthase_CS"/>
</dbReference>
<dbReference type="GO" id="GO:0051996">
    <property type="term" value="F:squalene synthase [NAD(P)H] activity"/>
    <property type="evidence" value="ECO:0007669"/>
    <property type="project" value="InterPro"/>
</dbReference>
<proteinExistence type="predicted"/>
<dbReference type="InterPro" id="IPR002060">
    <property type="entry name" value="Squ/phyt_synthse"/>
</dbReference>
<dbReference type="InterPro" id="IPR044843">
    <property type="entry name" value="Trans_IPPS_bact-type"/>
</dbReference>
<dbReference type="InterPro" id="IPR008949">
    <property type="entry name" value="Isoprenoid_synthase_dom_sf"/>
</dbReference>
<dbReference type="RefSeq" id="WP_055121391.1">
    <property type="nucleotide sequence ID" value="NZ_LKST01000001.1"/>
</dbReference>
<dbReference type="EC" id="2.5.1.99" evidence="3"/>
<dbReference type="InterPro" id="IPR033904">
    <property type="entry name" value="Trans_IPPS_HH"/>
</dbReference>
<dbReference type="SFLD" id="SFLDG01212">
    <property type="entry name" value="Phytoene_synthase_like"/>
    <property type="match status" value="1"/>
</dbReference>
<dbReference type="CDD" id="cd00683">
    <property type="entry name" value="Trans_IPPS_HH"/>
    <property type="match status" value="1"/>
</dbReference>
<dbReference type="PROSITE" id="PS01045">
    <property type="entry name" value="SQUALEN_PHYTOEN_SYN_2"/>
    <property type="match status" value="1"/>
</dbReference>
<dbReference type="SUPFAM" id="SSF48576">
    <property type="entry name" value="Terpenoid synthases"/>
    <property type="match status" value="1"/>
</dbReference>
<dbReference type="PATRIC" id="fig|1544416.3.peg.142"/>
<dbReference type="SFLD" id="SFLDS00005">
    <property type="entry name" value="Isoprenoid_Synthase_Type_I"/>
    <property type="match status" value="1"/>
</dbReference>
<comment type="pathway">
    <text evidence="1">Carotenoid biosynthesis; phytoene biosynthesis.</text>
</comment>
<comment type="caution">
    <text evidence="3">The sequence shown here is derived from an EMBL/GenBank/DDBJ whole genome shotgun (WGS) entry which is preliminary data.</text>
</comment>
<reference evidence="3 4" key="1">
    <citation type="submission" date="2015-10" db="EMBL/GenBank/DDBJ databases">
        <title>Corynebacteirum lowii and Corynebacterium oculi species nova, derived from human clinical disease and and emended description of Corynebacterium mastiditis.</title>
        <authorList>
            <person name="Bernard K."/>
            <person name="Pacheco A.L."/>
            <person name="Mcdougall C."/>
            <person name="Burtx T."/>
            <person name="Weibe D."/>
            <person name="Tyler S."/>
            <person name="Olson A.B."/>
            <person name="Cnockaert M."/>
            <person name="Eguchi H."/>
            <person name="Kuwahara T."/>
            <person name="Nakayama-Imaohji H."/>
            <person name="Boudewijins M."/>
            <person name="Van Hoecke F."/>
            <person name="Bernier A.-M."/>
            <person name="Vandamme P."/>
        </authorList>
    </citation>
    <scope>NUCLEOTIDE SEQUENCE [LARGE SCALE GENOMIC DNA]</scope>
    <source>
        <strain evidence="3 4">NML 130210</strain>
    </source>
</reference>
<dbReference type="PANTHER" id="PTHR31480">
    <property type="entry name" value="BIFUNCTIONAL LYCOPENE CYCLASE/PHYTOENE SYNTHASE"/>
    <property type="match status" value="1"/>
</dbReference>
<dbReference type="SFLD" id="SFLDG01018">
    <property type="entry name" value="Squalene/Phytoene_Synthase_Lik"/>
    <property type="match status" value="1"/>
</dbReference>
<dbReference type="AlphaFoldDB" id="A0A0Q1DXM4"/>
<gene>
    <name evidence="3" type="primary">crtB</name>
    <name evidence="3" type="ORF">Cocul_00140</name>
</gene>
<dbReference type="GO" id="GO:0016117">
    <property type="term" value="P:carotenoid biosynthetic process"/>
    <property type="evidence" value="ECO:0007669"/>
    <property type="project" value="UniProtKB-ARBA"/>
</dbReference>
<evidence type="ECO:0000256" key="1">
    <source>
        <dbReference type="ARBA" id="ARBA00004684"/>
    </source>
</evidence>
<keyword evidence="4" id="KW-1185">Reference proteome</keyword>
<dbReference type="OrthoDB" id="9807580at2"/>
<protein>
    <submittedName>
        <fullName evidence="3">All-trans-phytoene synthase</fullName>
        <ecNumber evidence="3">2.5.1.99</ecNumber>
    </submittedName>
</protein>
<evidence type="ECO:0000256" key="2">
    <source>
        <dbReference type="ARBA" id="ARBA00022679"/>
    </source>
</evidence>
<dbReference type="GO" id="GO:0004311">
    <property type="term" value="F:geranylgeranyl diphosphate synthase activity"/>
    <property type="evidence" value="ECO:0007669"/>
    <property type="project" value="InterPro"/>
</dbReference>
<sequence>MNTSRLEFFDSLATRASARVLAAYSSSFSLATRLLGRRERADIRALYAMVRVADEIVDGVGEEAGIDVAACLDSYEQAALAAMRSRFSPDPVLHAFGLTARRCGFEEEWVRAFFASMCADIAACLMKPRPMNKAEFERYVYGSAEVIGLMCVAVFVQGLEVAPHDYEVMQASARRLGAAFQKVNFLRDLGDDAQRLGRRYYPVPLTEADKREIVRDIRADLAVAEPGLALLPRGARRAVRLARDVYAELLDTLEHTPAAEITRRRVRVPARRKWWLAGRGLTAARGGPVS</sequence>
<dbReference type="UniPathway" id="UPA00799"/>
<dbReference type="EMBL" id="LKST01000001">
    <property type="protein sequence ID" value="KQB85007.1"/>
    <property type="molecule type" value="Genomic_DNA"/>
</dbReference>
<name>A0A0Q1DXM4_9CORY</name>
<dbReference type="Pfam" id="PF00494">
    <property type="entry name" value="SQS_PSY"/>
    <property type="match status" value="1"/>
</dbReference>
<evidence type="ECO:0000313" key="4">
    <source>
        <dbReference type="Proteomes" id="UP000050517"/>
    </source>
</evidence>
<dbReference type="Proteomes" id="UP000050517">
    <property type="component" value="Unassembled WGS sequence"/>
</dbReference>
<dbReference type="Gene3D" id="1.10.600.10">
    <property type="entry name" value="Farnesyl Diphosphate Synthase"/>
    <property type="match status" value="1"/>
</dbReference>
<organism evidence="3 4">
    <name type="scientific">Corynebacterium oculi</name>
    <dbReference type="NCBI Taxonomy" id="1544416"/>
    <lineage>
        <taxon>Bacteria</taxon>
        <taxon>Bacillati</taxon>
        <taxon>Actinomycetota</taxon>
        <taxon>Actinomycetes</taxon>
        <taxon>Mycobacteriales</taxon>
        <taxon>Corynebacteriaceae</taxon>
        <taxon>Corynebacterium</taxon>
    </lineage>
</organism>
<dbReference type="STRING" id="1544416.Cocul_00140"/>